<evidence type="ECO:0000313" key="3">
    <source>
        <dbReference type="Proteomes" id="UP000382577"/>
    </source>
</evidence>
<name>A0A5E4YHG4_9BURK</name>
<proteinExistence type="predicted"/>
<accession>A0A5E4YHG4</accession>
<gene>
    <name evidence="2" type="ORF">PFI31113_04499</name>
</gene>
<feature type="region of interest" description="Disordered" evidence="1">
    <location>
        <begin position="1"/>
        <end position="32"/>
    </location>
</feature>
<sequence length="60" mass="6815">MRHRIDLAMTGRSSDSRPYAEVRTMTTSSAPTIARREPLRFGQPLTSLTNPLKKRLSFLP</sequence>
<reference evidence="2 3" key="1">
    <citation type="submission" date="2019-08" db="EMBL/GenBank/DDBJ databases">
        <authorList>
            <person name="Peeters C."/>
        </authorList>
    </citation>
    <scope>NUCLEOTIDE SEQUENCE [LARGE SCALE GENOMIC DNA]</scope>
    <source>
        <strain evidence="2 3">LMG 31113</strain>
    </source>
</reference>
<organism evidence="2 3">
    <name type="scientific">Pandoraea fibrosis</name>
    <dbReference type="NCBI Taxonomy" id="1891094"/>
    <lineage>
        <taxon>Bacteria</taxon>
        <taxon>Pseudomonadati</taxon>
        <taxon>Pseudomonadota</taxon>
        <taxon>Betaproteobacteria</taxon>
        <taxon>Burkholderiales</taxon>
        <taxon>Burkholderiaceae</taxon>
        <taxon>Pandoraea</taxon>
    </lineage>
</organism>
<dbReference type="Proteomes" id="UP000382577">
    <property type="component" value="Unassembled WGS sequence"/>
</dbReference>
<dbReference type="AlphaFoldDB" id="A0A5E4YHG4"/>
<protein>
    <submittedName>
        <fullName evidence="2">Uncharacterized protein</fullName>
    </submittedName>
</protein>
<evidence type="ECO:0000313" key="2">
    <source>
        <dbReference type="EMBL" id="VVE48191.1"/>
    </source>
</evidence>
<evidence type="ECO:0000256" key="1">
    <source>
        <dbReference type="SAM" id="MobiDB-lite"/>
    </source>
</evidence>
<dbReference type="EMBL" id="CABPRW010000014">
    <property type="protein sequence ID" value="VVE48191.1"/>
    <property type="molecule type" value="Genomic_DNA"/>
</dbReference>